<dbReference type="AlphaFoldDB" id="E6QUU1"/>
<evidence type="ECO:0000259" key="2">
    <source>
        <dbReference type="PROSITE" id="PS51194"/>
    </source>
</evidence>
<dbReference type="PANTHER" id="PTHR47396:SF1">
    <property type="entry name" value="ATP-DEPENDENT HELICASE IRC3-RELATED"/>
    <property type="match status" value="1"/>
</dbReference>
<dbReference type="SMART" id="SM00487">
    <property type="entry name" value="DEXDc"/>
    <property type="match status" value="1"/>
</dbReference>
<dbReference type="Pfam" id="PF00271">
    <property type="entry name" value="Helicase_C"/>
    <property type="match status" value="1"/>
</dbReference>
<dbReference type="InterPro" id="IPR006935">
    <property type="entry name" value="Helicase/UvrB_N"/>
</dbReference>
<keyword evidence="3" id="KW-0378">Hydrolase</keyword>
<reference evidence="3" key="1">
    <citation type="submission" date="2009-10" db="EMBL/GenBank/DDBJ databases">
        <title>Diversity of trophic interactions inside an arsenic-rich microbial ecosystem.</title>
        <authorList>
            <person name="Bertin P.N."/>
            <person name="Heinrich-Salmeron A."/>
            <person name="Pelletier E."/>
            <person name="Goulhen-Chollet F."/>
            <person name="Arsene-Ploetze F."/>
            <person name="Gallien S."/>
            <person name="Calteau A."/>
            <person name="Vallenet D."/>
            <person name="Casiot C."/>
            <person name="Chane-Woon-Ming B."/>
            <person name="Giloteaux L."/>
            <person name="Barakat M."/>
            <person name="Bonnefoy V."/>
            <person name="Bruneel O."/>
            <person name="Chandler M."/>
            <person name="Cleiss J."/>
            <person name="Duran R."/>
            <person name="Elbaz-Poulichet F."/>
            <person name="Fonknechten N."/>
            <person name="Lauga B."/>
            <person name="Mornico D."/>
            <person name="Ortet P."/>
            <person name="Schaeffer C."/>
            <person name="Siguier P."/>
            <person name="Alexander Thil Smith A."/>
            <person name="Van Dorsselaer A."/>
            <person name="Weissenbach J."/>
            <person name="Medigue C."/>
            <person name="Le Paslier D."/>
        </authorList>
    </citation>
    <scope>NUCLEOTIDE SEQUENCE</scope>
</reference>
<dbReference type="InterPro" id="IPR001650">
    <property type="entry name" value="Helicase_C-like"/>
</dbReference>
<gene>
    <name evidence="3" type="ORF">CARN7_1821</name>
</gene>
<name>E6QUU1_9ZZZZ</name>
<dbReference type="PANTHER" id="PTHR47396">
    <property type="entry name" value="TYPE I RESTRICTION ENZYME ECOKI R PROTEIN"/>
    <property type="match status" value="1"/>
</dbReference>
<dbReference type="CDD" id="cd17926">
    <property type="entry name" value="DEXHc_RE"/>
    <property type="match status" value="1"/>
</dbReference>
<protein>
    <submittedName>
        <fullName evidence="3">DEAD/DEAH box helicase-like</fullName>
    </submittedName>
</protein>
<accession>E6QUU1</accession>
<keyword evidence="3" id="KW-0347">Helicase</keyword>
<keyword evidence="3" id="KW-0067">ATP-binding</keyword>
<dbReference type="Pfam" id="PF04851">
    <property type="entry name" value="ResIII"/>
    <property type="match status" value="1"/>
</dbReference>
<evidence type="ECO:0000259" key="1">
    <source>
        <dbReference type="PROSITE" id="PS51192"/>
    </source>
</evidence>
<dbReference type="GO" id="GO:0003677">
    <property type="term" value="F:DNA binding"/>
    <property type="evidence" value="ECO:0007669"/>
    <property type="project" value="InterPro"/>
</dbReference>
<dbReference type="InterPro" id="IPR027417">
    <property type="entry name" value="P-loop_NTPase"/>
</dbReference>
<dbReference type="InterPro" id="IPR050742">
    <property type="entry name" value="Helicase_Restrict-Modif_Enz"/>
</dbReference>
<dbReference type="CDD" id="cd18785">
    <property type="entry name" value="SF2_C"/>
    <property type="match status" value="1"/>
</dbReference>
<dbReference type="EMBL" id="CABR01000117">
    <property type="protein sequence ID" value="CBI11014.1"/>
    <property type="molecule type" value="Genomic_DNA"/>
</dbReference>
<sequence length="801" mass="89536">MKTLDQQLVDKQQECEQLHAENARLIVLLEKYSISHSVELPVSALHVSEPAATPARSSTRLGAEEKIALFRRLFRGRTDVYPVRWVNKDGTRSGYTPACGNEWKIGLCDKKRVKCSECGNRLMLPLADRVIYDHLAGEHVVGVYPLLADDTCHLLAADFDEADWRDDVQAFAVSCHEIGAPVAIEISRSGAGAHAWIFFSSAVPARDARRLGSAIISHTCARTRQLKLESYDRLFPNQDPMPKGGFGNLIALPLQKEAREKGFSLFVDGVLQPHPDQWAFLASVCPMSPADLESAIQNATGGGHPLDVAFITEEDERELWKRQMLPKKIAGPVPDKLSAVLANQIYFEKSQLTQSLMNRLIRLAAFQNSEFYKAQAMRFPIWDKPRIIGCAENYPQHIALPRGCLDAAVKMLNENGIALELIDERFAGKSLSMKFTGQLRSDQEKAVKAMMAHDTGILCAPTAFGKTVTAAALIARRGVNTLILVHRTKLLKQWQERLRVFLKLEKDQLGTISGGKRKPTGNIDIASLQSLISNDEVSELIENYGHVVVDECHHLSAKSYEKLFKKAKARYVLGLTATPIRRDGLQPIIFMQCGPIRHEAKRPEGAPQSLTVIPRFLAAPLICNPAMSIQDVFRQLAANIERSQRIVEDVLQAYRAGRSILVLTERTEHLDKLELAFSGQIENMFALHGRMPRKQRTVLLEALEALPSDAPRVLLATGRLIGEGFDHPPLDTLMLAMPISWKGTLQQYAGRLHREHASKSDVLIYDYVDTGTPVLERMWEKRQRGYRAMGYQINSEQMSLS</sequence>
<proteinExistence type="predicted"/>
<dbReference type="Pfam" id="PF22548">
    <property type="entry name" value="AEP-TOTE"/>
    <property type="match status" value="1"/>
</dbReference>
<dbReference type="InterPro" id="IPR054347">
    <property type="entry name" value="TOTE_primase"/>
</dbReference>
<dbReference type="Gene3D" id="3.40.50.300">
    <property type="entry name" value="P-loop containing nucleotide triphosphate hydrolases"/>
    <property type="match status" value="2"/>
</dbReference>
<dbReference type="PROSITE" id="PS51192">
    <property type="entry name" value="HELICASE_ATP_BIND_1"/>
    <property type="match status" value="1"/>
</dbReference>
<organism evidence="3">
    <name type="scientific">mine drainage metagenome</name>
    <dbReference type="NCBI Taxonomy" id="410659"/>
    <lineage>
        <taxon>unclassified sequences</taxon>
        <taxon>metagenomes</taxon>
        <taxon>ecological metagenomes</taxon>
    </lineage>
</organism>
<dbReference type="InterPro" id="IPR014001">
    <property type="entry name" value="Helicase_ATP-bd"/>
</dbReference>
<comment type="caution">
    <text evidence="3">The sequence shown here is derived from an EMBL/GenBank/DDBJ whole genome shotgun (WGS) entry which is preliminary data.</text>
</comment>
<dbReference type="GO" id="GO:0016787">
    <property type="term" value="F:hydrolase activity"/>
    <property type="evidence" value="ECO:0007669"/>
    <property type="project" value="InterPro"/>
</dbReference>
<feature type="domain" description="Helicase C-terminal" evidence="2">
    <location>
        <begin position="649"/>
        <end position="801"/>
    </location>
</feature>
<dbReference type="GO" id="GO:0005829">
    <property type="term" value="C:cytosol"/>
    <property type="evidence" value="ECO:0007669"/>
    <property type="project" value="TreeGrafter"/>
</dbReference>
<evidence type="ECO:0000313" key="3">
    <source>
        <dbReference type="EMBL" id="CBI11014.1"/>
    </source>
</evidence>
<dbReference type="SUPFAM" id="SSF52540">
    <property type="entry name" value="P-loop containing nucleoside triphosphate hydrolases"/>
    <property type="match status" value="2"/>
</dbReference>
<dbReference type="GO" id="GO:0005524">
    <property type="term" value="F:ATP binding"/>
    <property type="evidence" value="ECO:0007669"/>
    <property type="project" value="InterPro"/>
</dbReference>
<dbReference type="PROSITE" id="PS51194">
    <property type="entry name" value="HELICASE_CTER"/>
    <property type="match status" value="1"/>
</dbReference>
<feature type="domain" description="Helicase ATP-binding" evidence="1">
    <location>
        <begin position="447"/>
        <end position="597"/>
    </location>
</feature>
<keyword evidence="3" id="KW-0547">Nucleotide-binding</keyword>
<dbReference type="GO" id="GO:0004386">
    <property type="term" value="F:helicase activity"/>
    <property type="evidence" value="ECO:0007669"/>
    <property type="project" value="UniProtKB-KW"/>
</dbReference>